<gene>
    <name evidence="2" type="ORF">J2S00_003761</name>
</gene>
<sequence length="264" mass="30260">MVVYEHAQVMKAFEIYALLAQNGVGGAEEVREYLADDHVRSLVDQFARKVDCVVITAGDKLFLIPETKLSPFHVKNETLKRTFLGAKATNTDLYMMYFAIIVFFGEFYDSYTTMEATRDFLHMADWVSAIDKRIQALKEHDGATLREAEQEYDTNWQAVIDKWEAMDDIKETSKKQSGNTISRFSFVDSVRRFLEAQELAVNIGNNELQLTEKAKTIVQRYYMDLEYNRDILAFMYQYDQPSEETAHTTPSTQGNGGETNAGDL</sequence>
<feature type="compositionally biased region" description="Gly residues" evidence="1">
    <location>
        <begin position="254"/>
        <end position="264"/>
    </location>
</feature>
<protein>
    <recommendedName>
        <fullName evidence="4">Non-ribosomal peptide synthetase module</fullName>
    </recommendedName>
</protein>
<dbReference type="Pfam" id="PF19539">
    <property type="entry name" value="DUF6063"/>
    <property type="match status" value="1"/>
</dbReference>
<dbReference type="EMBL" id="JAUSUQ010000023">
    <property type="protein sequence ID" value="MDQ0340921.1"/>
    <property type="molecule type" value="Genomic_DNA"/>
</dbReference>
<dbReference type="InterPro" id="IPR045707">
    <property type="entry name" value="DUF6063"/>
</dbReference>
<dbReference type="Proteomes" id="UP001232445">
    <property type="component" value="Unassembled WGS sequence"/>
</dbReference>
<evidence type="ECO:0000313" key="2">
    <source>
        <dbReference type="EMBL" id="MDQ0340921.1"/>
    </source>
</evidence>
<name>A0ABU0CXH4_9BACI</name>
<keyword evidence="3" id="KW-1185">Reference proteome</keyword>
<reference evidence="2 3" key="1">
    <citation type="submission" date="2023-07" db="EMBL/GenBank/DDBJ databases">
        <title>Genomic Encyclopedia of Type Strains, Phase IV (KMG-IV): sequencing the most valuable type-strain genomes for metagenomic binning, comparative biology and taxonomic classification.</title>
        <authorList>
            <person name="Goeker M."/>
        </authorList>
    </citation>
    <scope>NUCLEOTIDE SEQUENCE [LARGE SCALE GENOMIC DNA]</scope>
    <source>
        <strain evidence="2 3">DSM 17740</strain>
    </source>
</reference>
<evidence type="ECO:0008006" key="4">
    <source>
        <dbReference type="Google" id="ProtNLM"/>
    </source>
</evidence>
<evidence type="ECO:0000256" key="1">
    <source>
        <dbReference type="SAM" id="MobiDB-lite"/>
    </source>
</evidence>
<evidence type="ECO:0000313" key="3">
    <source>
        <dbReference type="Proteomes" id="UP001232445"/>
    </source>
</evidence>
<comment type="caution">
    <text evidence="2">The sequence shown here is derived from an EMBL/GenBank/DDBJ whole genome shotgun (WGS) entry which is preliminary data.</text>
</comment>
<accession>A0ABU0CXH4</accession>
<dbReference type="RefSeq" id="WP_307343384.1">
    <property type="nucleotide sequence ID" value="NZ_JAUSUQ010000023.1"/>
</dbReference>
<proteinExistence type="predicted"/>
<organism evidence="2 3">
    <name type="scientific">Caldalkalibacillus uzonensis</name>
    <dbReference type="NCBI Taxonomy" id="353224"/>
    <lineage>
        <taxon>Bacteria</taxon>
        <taxon>Bacillati</taxon>
        <taxon>Bacillota</taxon>
        <taxon>Bacilli</taxon>
        <taxon>Bacillales</taxon>
        <taxon>Bacillaceae</taxon>
        <taxon>Caldalkalibacillus</taxon>
    </lineage>
</organism>
<feature type="region of interest" description="Disordered" evidence="1">
    <location>
        <begin position="242"/>
        <end position="264"/>
    </location>
</feature>